<reference evidence="2" key="1">
    <citation type="journal article" date="2019" name="Int. J. Syst. Evol. Microbiol.">
        <title>The Global Catalogue of Microorganisms (GCM) 10K type strain sequencing project: providing services to taxonomists for standard genome sequencing and annotation.</title>
        <authorList>
            <consortium name="The Broad Institute Genomics Platform"/>
            <consortium name="The Broad Institute Genome Sequencing Center for Infectious Disease"/>
            <person name="Wu L."/>
            <person name="Ma J."/>
        </authorList>
    </citation>
    <scope>NUCLEOTIDE SEQUENCE [LARGE SCALE GENOMIC DNA]</scope>
    <source>
        <strain evidence="2">JCM 18401</strain>
    </source>
</reference>
<sequence>MPAAKLNPDTWTDAIKLAEALEACRTEEEQLLVAELLTPVPDTPTDTPSHELPGDQ</sequence>
<organism evidence="1 2">
    <name type="scientific">Ferrimonas pelagia</name>
    <dbReference type="NCBI Taxonomy" id="1177826"/>
    <lineage>
        <taxon>Bacteria</taxon>
        <taxon>Pseudomonadati</taxon>
        <taxon>Pseudomonadota</taxon>
        <taxon>Gammaproteobacteria</taxon>
        <taxon>Alteromonadales</taxon>
        <taxon>Ferrimonadaceae</taxon>
        <taxon>Ferrimonas</taxon>
    </lineage>
</organism>
<evidence type="ECO:0000313" key="1">
    <source>
        <dbReference type="EMBL" id="GAA4903940.1"/>
    </source>
</evidence>
<name>A0ABP9FQ73_9GAMM</name>
<evidence type="ECO:0000313" key="2">
    <source>
        <dbReference type="Proteomes" id="UP001499988"/>
    </source>
</evidence>
<keyword evidence="2" id="KW-1185">Reference proteome</keyword>
<accession>A0ABP9FQ73</accession>
<comment type="caution">
    <text evidence="1">The sequence shown here is derived from an EMBL/GenBank/DDBJ whole genome shotgun (WGS) entry which is preliminary data.</text>
</comment>
<gene>
    <name evidence="1" type="ORF">GCM10023333_42840</name>
</gene>
<protein>
    <submittedName>
        <fullName evidence="1">Uncharacterized protein</fullName>
    </submittedName>
</protein>
<dbReference type="Proteomes" id="UP001499988">
    <property type="component" value="Unassembled WGS sequence"/>
</dbReference>
<dbReference type="EMBL" id="BAABJZ010000107">
    <property type="protein sequence ID" value="GAA4903940.1"/>
    <property type="molecule type" value="Genomic_DNA"/>
</dbReference>
<proteinExistence type="predicted"/>